<dbReference type="InterPro" id="IPR044885">
    <property type="entry name" value="PRESA_N_sf"/>
</dbReference>
<evidence type="ECO:0000256" key="1">
    <source>
        <dbReference type="SAM" id="Phobius"/>
    </source>
</evidence>
<dbReference type="AlphaFoldDB" id="A0A151L252"/>
<dbReference type="Pfam" id="PF09687">
    <property type="entry name" value="PRESAN"/>
    <property type="match status" value="1"/>
</dbReference>
<dbReference type="KEGG" id="prei:PRSY57_0024900"/>
<reference evidence="4 5" key="1">
    <citation type="journal article" date="2016" name="Nat. Commun.">
        <title>Genomes of cryptic chimpanzee Plasmodium species reveal key evolutionary events leading to human malaria.</title>
        <authorList>
            <person name="Sundararaman S.A."/>
            <person name="Plenderleith L.J."/>
            <person name="Liu W."/>
            <person name="Loy D.E."/>
            <person name="Learn G.H."/>
            <person name="Li Y."/>
            <person name="Shaw K.S."/>
            <person name="Ayouba A."/>
            <person name="Peeters M."/>
            <person name="Speede S."/>
            <person name="Shaw G.M."/>
            <person name="Bushman F.D."/>
            <person name="Brisson D."/>
            <person name="Rayner J.C."/>
            <person name="Sharp P.M."/>
            <person name="Hahn B.H."/>
        </authorList>
    </citation>
    <scope>NUCLEOTIDE SEQUENCE [LARGE SCALE GENOMIC DNA]</scope>
    <source>
        <strain evidence="4 5">SY57</strain>
    </source>
</reference>
<dbReference type="PANTHER" id="PTHR36193">
    <property type="entry name" value="PHISTB DOMAIN-CONTAINING RESA-LIKE PROTEIN 1"/>
    <property type="match status" value="1"/>
</dbReference>
<accession>A0A151L252</accession>
<keyword evidence="1" id="KW-0812">Transmembrane</keyword>
<evidence type="ECO:0000259" key="3">
    <source>
        <dbReference type="Pfam" id="PF09687"/>
    </source>
</evidence>
<dbReference type="EMBL" id="LVLA01000329">
    <property type="protein sequence ID" value="KYN93031.1"/>
    <property type="molecule type" value="Genomic_DNA"/>
</dbReference>
<dbReference type="Proteomes" id="UP000076359">
    <property type="component" value="Unassembled WGS sequence"/>
</dbReference>
<gene>
    <name evidence="4" type="ORF">PRSY57_0024900</name>
</gene>
<feature type="domain" description="Plasmodium RESA N-terminal" evidence="3">
    <location>
        <begin position="187"/>
        <end position="305"/>
    </location>
</feature>
<feature type="chain" id="PRO_5007583869" evidence="2">
    <location>
        <begin position="26"/>
        <end position="315"/>
    </location>
</feature>
<feature type="signal peptide" evidence="2">
    <location>
        <begin position="1"/>
        <end position="25"/>
    </location>
</feature>
<protein>
    <submittedName>
        <fullName evidence="4">Putative exported protein</fullName>
    </submittedName>
</protein>
<evidence type="ECO:0000313" key="4">
    <source>
        <dbReference type="EMBL" id="KYN93031.1"/>
    </source>
</evidence>
<sequence length="315" mass="36882">MNIYKNFKINLSLVVLGVVNIQVQSHCGGVNPYLSPVQFNNHIFRRMLSVNESDDVVVETPIEETFNKKNEPIDEKFEEWFYSNGGEQTVEQLLSKTGDAVCHGFGSCVAKRANSLLRLCNIKNEENILNDNDLLNQYLNGDVLNIFNENKSLFKDLLNEDICNTKIYIYILLFNFVIFSGILQIIINKEISLLGNESEETNKLLALWKRVVKNEESKYNLLKRNLYQHYLKLRNKSRLPIDTLNNILNECNMVVKKYNNNYDKTLNEKFQGWSTVTPHNIFEFKMFVMACRLTWRRIIKKVHTEYTELLKISFK</sequence>
<name>A0A151L252_PLARE</name>
<evidence type="ECO:0000313" key="5">
    <source>
        <dbReference type="Proteomes" id="UP000076359"/>
    </source>
</evidence>
<proteinExistence type="predicted"/>
<dbReference type="InterPro" id="IPR019111">
    <property type="entry name" value="PRESA_N"/>
</dbReference>
<dbReference type="GeneID" id="24528854"/>
<comment type="caution">
    <text evidence="4">The sequence shown here is derived from an EMBL/GenBank/DDBJ whole genome shotgun (WGS) entry which is preliminary data.</text>
</comment>
<dbReference type="RefSeq" id="XP_019969683.1">
    <property type="nucleotide sequence ID" value="XM_020114313.1"/>
</dbReference>
<evidence type="ECO:0000256" key="2">
    <source>
        <dbReference type="SAM" id="SignalP"/>
    </source>
</evidence>
<dbReference type="VEuPathDB" id="PlasmoDB:PRCDC_0013500"/>
<feature type="transmembrane region" description="Helical" evidence="1">
    <location>
        <begin position="167"/>
        <end position="187"/>
    </location>
</feature>
<dbReference type="VEuPathDB" id="PlasmoDB:PRG01_0007700"/>
<keyword evidence="1" id="KW-1133">Transmembrane helix</keyword>
<organism evidence="4 5">
    <name type="scientific">Plasmodium reichenowi</name>
    <dbReference type="NCBI Taxonomy" id="5854"/>
    <lineage>
        <taxon>Eukaryota</taxon>
        <taxon>Sar</taxon>
        <taxon>Alveolata</taxon>
        <taxon>Apicomplexa</taxon>
        <taxon>Aconoidasida</taxon>
        <taxon>Haemosporida</taxon>
        <taxon>Plasmodiidae</taxon>
        <taxon>Plasmodium</taxon>
        <taxon>Plasmodium (Laverania)</taxon>
    </lineage>
</organism>
<dbReference type="Gene3D" id="6.10.280.180">
    <property type="entry name" value="Plasmodium RESA, N-terminal helical domain"/>
    <property type="match status" value="1"/>
</dbReference>
<keyword evidence="2" id="KW-0732">Signal</keyword>
<dbReference type="PANTHER" id="PTHR36193:SF23">
    <property type="entry name" value="PHISTB DOMAIN-CONTAINING RESA-LIKE PROTEIN 1"/>
    <property type="match status" value="1"/>
</dbReference>
<keyword evidence="1" id="KW-0472">Membrane</keyword>